<gene>
    <name evidence="4" type="ORF">ACFPT7_11800</name>
</gene>
<dbReference type="Gene3D" id="3.40.630.30">
    <property type="match status" value="1"/>
</dbReference>
<evidence type="ECO:0000259" key="3">
    <source>
        <dbReference type="PROSITE" id="PS51186"/>
    </source>
</evidence>
<dbReference type="PANTHER" id="PTHR43877">
    <property type="entry name" value="AMINOALKYLPHOSPHONATE N-ACETYLTRANSFERASE-RELATED-RELATED"/>
    <property type="match status" value="1"/>
</dbReference>
<protein>
    <submittedName>
        <fullName evidence="4">GNAT family N-acetyltransferase</fullName>
        <ecNumber evidence="4">2.3.-.-</ecNumber>
    </submittedName>
</protein>
<proteinExistence type="predicted"/>
<dbReference type="GO" id="GO:0016746">
    <property type="term" value="F:acyltransferase activity"/>
    <property type="evidence" value="ECO:0007669"/>
    <property type="project" value="UniProtKB-KW"/>
</dbReference>
<keyword evidence="1 4" id="KW-0808">Transferase</keyword>
<evidence type="ECO:0000256" key="2">
    <source>
        <dbReference type="ARBA" id="ARBA00023315"/>
    </source>
</evidence>
<evidence type="ECO:0000256" key="1">
    <source>
        <dbReference type="ARBA" id="ARBA00022679"/>
    </source>
</evidence>
<sequence length="174" mass="19145">MPQTMEGMKSADITGVAPEEIEIRPLEIGEDGTAFRVLNEEWISRYFVLEAKDRETLGDPEGTILRKGGRMYQAWADGEVVGCVALIPMGNGVYELSKMAVSPTLHGKGIGRRLLLHTITEARALGAASLFLGSNSKLKNAVHLYEAVGFEHVPPQSLPDMHYERADVFMSMQL</sequence>
<dbReference type="InterPro" id="IPR050832">
    <property type="entry name" value="Bact_Acetyltransf"/>
</dbReference>
<dbReference type="InterPro" id="IPR000182">
    <property type="entry name" value="GNAT_dom"/>
</dbReference>
<keyword evidence="5" id="KW-1185">Reference proteome</keyword>
<dbReference type="EC" id="2.3.-.-" evidence="4"/>
<dbReference type="EMBL" id="JBHSPH010000003">
    <property type="protein sequence ID" value="MFC5862979.1"/>
    <property type="molecule type" value="Genomic_DNA"/>
</dbReference>
<feature type="domain" description="N-acetyltransferase" evidence="3">
    <location>
        <begin position="21"/>
        <end position="174"/>
    </location>
</feature>
<reference evidence="5" key="1">
    <citation type="journal article" date="2019" name="Int. J. Syst. Evol. Microbiol.">
        <title>The Global Catalogue of Microorganisms (GCM) 10K type strain sequencing project: providing services to taxonomists for standard genome sequencing and annotation.</title>
        <authorList>
            <consortium name="The Broad Institute Genomics Platform"/>
            <consortium name="The Broad Institute Genome Sequencing Center for Infectious Disease"/>
            <person name="Wu L."/>
            <person name="Ma J."/>
        </authorList>
    </citation>
    <scope>NUCLEOTIDE SEQUENCE [LARGE SCALE GENOMIC DNA]</scope>
    <source>
        <strain evidence="5">JCM 4087</strain>
    </source>
</reference>
<evidence type="ECO:0000313" key="5">
    <source>
        <dbReference type="Proteomes" id="UP001596091"/>
    </source>
</evidence>
<keyword evidence="2 4" id="KW-0012">Acyltransferase</keyword>
<comment type="caution">
    <text evidence="4">The sequence shown here is derived from an EMBL/GenBank/DDBJ whole genome shotgun (WGS) entry which is preliminary data.</text>
</comment>
<dbReference type="Pfam" id="PF00583">
    <property type="entry name" value="Acetyltransf_1"/>
    <property type="match status" value="1"/>
</dbReference>
<dbReference type="InterPro" id="IPR016181">
    <property type="entry name" value="Acyl_CoA_acyltransferase"/>
</dbReference>
<dbReference type="SUPFAM" id="SSF55729">
    <property type="entry name" value="Acyl-CoA N-acyltransferases (Nat)"/>
    <property type="match status" value="1"/>
</dbReference>
<organism evidence="4 5">
    <name type="scientific">Acidicapsa dinghuensis</name>
    <dbReference type="NCBI Taxonomy" id="2218256"/>
    <lineage>
        <taxon>Bacteria</taxon>
        <taxon>Pseudomonadati</taxon>
        <taxon>Acidobacteriota</taxon>
        <taxon>Terriglobia</taxon>
        <taxon>Terriglobales</taxon>
        <taxon>Acidobacteriaceae</taxon>
        <taxon>Acidicapsa</taxon>
    </lineage>
</organism>
<dbReference type="RefSeq" id="WP_263339197.1">
    <property type="nucleotide sequence ID" value="NZ_JAGSYH010000005.1"/>
</dbReference>
<dbReference type="PROSITE" id="PS51186">
    <property type="entry name" value="GNAT"/>
    <property type="match status" value="1"/>
</dbReference>
<dbReference type="PANTHER" id="PTHR43877:SF2">
    <property type="entry name" value="AMINOALKYLPHOSPHONATE N-ACETYLTRANSFERASE-RELATED"/>
    <property type="match status" value="1"/>
</dbReference>
<evidence type="ECO:0000313" key="4">
    <source>
        <dbReference type="EMBL" id="MFC5862979.1"/>
    </source>
</evidence>
<dbReference type="Proteomes" id="UP001596091">
    <property type="component" value="Unassembled WGS sequence"/>
</dbReference>
<accession>A0ABW1EG77</accession>
<dbReference type="CDD" id="cd04301">
    <property type="entry name" value="NAT_SF"/>
    <property type="match status" value="1"/>
</dbReference>
<name>A0ABW1EG77_9BACT</name>